<protein>
    <recommendedName>
        <fullName evidence="1">Pep3/Vps18 beta-propeller domain-containing protein</fullName>
    </recommendedName>
</protein>
<proteinExistence type="predicted"/>
<organism evidence="2 3">
    <name type="scientific">Fasciolopsis buskii</name>
    <dbReference type="NCBI Taxonomy" id="27845"/>
    <lineage>
        <taxon>Eukaryota</taxon>
        <taxon>Metazoa</taxon>
        <taxon>Spiralia</taxon>
        <taxon>Lophotrochozoa</taxon>
        <taxon>Platyhelminthes</taxon>
        <taxon>Trematoda</taxon>
        <taxon>Digenea</taxon>
        <taxon>Plagiorchiida</taxon>
        <taxon>Echinostomata</taxon>
        <taxon>Echinostomatoidea</taxon>
        <taxon>Fasciolidae</taxon>
        <taxon>Fasciolopsis</taxon>
    </lineage>
</organism>
<accession>A0A8E0RV46</accession>
<evidence type="ECO:0000313" key="2">
    <source>
        <dbReference type="EMBL" id="KAA0191693.1"/>
    </source>
</evidence>
<dbReference type="InterPro" id="IPR007810">
    <property type="entry name" value="Pep3/Vps18_beta-prop"/>
</dbReference>
<evidence type="ECO:0000259" key="1">
    <source>
        <dbReference type="Pfam" id="PF05131"/>
    </source>
</evidence>
<dbReference type="Proteomes" id="UP000728185">
    <property type="component" value="Unassembled WGS sequence"/>
</dbReference>
<evidence type="ECO:0000313" key="3">
    <source>
        <dbReference type="Proteomes" id="UP000728185"/>
    </source>
</evidence>
<reference evidence="2" key="1">
    <citation type="submission" date="2019-05" db="EMBL/GenBank/DDBJ databases">
        <title>Annotation for the trematode Fasciolopsis buski.</title>
        <authorList>
            <person name="Choi Y.-J."/>
        </authorList>
    </citation>
    <scope>NUCLEOTIDE SEQUENCE</scope>
    <source>
        <strain evidence="2">HT</strain>
        <tissue evidence="2">Whole worm</tissue>
    </source>
</reference>
<dbReference type="Pfam" id="PF05131">
    <property type="entry name" value="Pep3_Vps18"/>
    <property type="match status" value="1"/>
</dbReference>
<gene>
    <name evidence="2" type="ORF">FBUS_11324</name>
</gene>
<feature type="domain" description="Pep3/Vps18 beta-propeller" evidence="1">
    <location>
        <begin position="1"/>
        <end position="82"/>
    </location>
</feature>
<dbReference type="AlphaFoldDB" id="A0A8E0RV46"/>
<sequence length="151" mass="16230">MLIDSVAWNRHNTDQNSTQEILIGTNDGAIYETLLISDEGRFISNILEHYWRQGLHQFLLENLSVVIPATTPVRMYQFAGWINPTGPSSTIPHFSSGSPPAGSPGSQALGVNVADTCLQIGPATSQTGIFPGTPVGLYNTVFSSDEKLPTG</sequence>
<comment type="caution">
    <text evidence="2">The sequence shown here is derived from an EMBL/GenBank/DDBJ whole genome shotgun (WGS) entry which is preliminary data.</text>
</comment>
<name>A0A8E0RV46_9TREM</name>
<keyword evidence="3" id="KW-1185">Reference proteome</keyword>
<dbReference type="OrthoDB" id="1845386at2759"/>
<dbReference type="EMBL" id="LUCM01006184">
    <property type="protein sequence ID" value="KAA0191693.1"/>
    <property type="molecule type" value="Genomic_DNA"/>
</dbReference>